<sequence length="481" mass="51937">MAQILGALVLLALAGAGRGDLVRMPLRKAPLDRSLLEIDRKGLREAQRSAAANREIVPLRNFLNAQYYGAITLGTPPQDFSVVFDTGSSNLWVPSATCKWTDLPCLLHKKYDSTKSTTYMANGESFSIRYGSGSLSGFLSQDALTLPGTPAPIAIPDQIFAEATSEPGIAFLLAKFDGILGLAWPQISVDGVDPPFTKMVQEGLIDKPLFSFWMNRDPDAEAGGEIVFGGMDPKHYEGEHVWVSVSKESYWDFHMDKIEVPGVSVCEYGCIGIADTGTSLLVGPSDDIKKINEAINATATISTACSRKATTLVPQVADLVKSVASDQVCGTLGLCESDEPQYATTRKLAGEFSDDWTCQLCKRMAAEAQEVDEDYLERMADSFCSDLVDAESNESVGAATVDCSLVPQMPDVAFVIGGKSFKLTAEQYVLKVTQFGQTQCISGFQGLDLPTPMWILGDVFIGAYHTVFDYGNARVGFANSV</sequence>
<keyword evidence="7" id="KW-0732">Signal</keyword>
<feature type="disulfide bond" evidence="5">
    <location>
        <begin position="403"/>
        <end position="440"/>
    </location>
</feature>
<evidence type="ECO:0000256" key="6">
    <source>
        <dbReference type="RuleBase" id="RU000454"/>
    </source>
</evidence>
<gene>
    <name evidence="9" type="ORF">OSTQU699_LOCUS2903</name>
</gene>
<evidence type="ECO:0000259" key="8">
    <source>
        <dbReference type="PROSITE" id="PS51767"/>
    </source>
</evidence>
<dbReference type="AlphaFoldDB" id="A0A8S1IRU6"/>
<feature type="disulfide bond" evidence="5">
    <location>
        <begin position="98"/>
        <end position="105"/>
    </location>
</feature>
<dbReference type="InterPro" id="IPR001969">
    <property type="entry name" value="Aspartic_peptidase_AS"/>
</dbReference>
<organism evidence="9 10">
    <name type="scientific">Ostreobium quekettii</name>
    <dbReference type="NCBI Taxonomy" id="121088"/>
    <lineage>
        <taxon>Eukaryota</taxon>
        <taxon>Viridiplantae</taxon>
        <taxon>Chlorophyta</taxon>
        <taxon>core chlorophytes</taxon>
        <taxon>Ulvophyceae</taxon>
        <taxon>TCBD clade</taxon>
        <taxon>Bryopsidales</taxon>
        <taxon>Ostreobineae</taxon>
        <taxon>Ostreobiaceae</taxon>
        <taxon>Ostreobium</taxon>
    </lineage>
</organism>
<dbReference type="GO" id="GO:0006508">
    <property type="term" value="P:proteolysis"/>
    <property type="evidence" value="ECO:0007669"/>
    <property type="project" value="UniProtKB-KW"/>
</dbReference>
<keyword evidence="10" id="KW-1185">Reference proteome</keyword>
<accession>A0A8S1IRU6</accession>
<evidence type="ECO:0000256" key="1">
    <source>
        <dbReference type="ARBA" id="ARBA00007447"/>
    </source>
</evidence>
<name>A0A8S1IRU6_9CHLO</name>
<dbReference type="Proteomes" id="UP000708148">
    <property type="component" value="Unassembled WGS sequence"/>
</dbReference>
<dbReference type="GO" id="GO:0004190">
    <property type="term" value="F:aspartic-type endopeptidase activity"/>
    <property type="evidence" value="ECO:0007669"/>
    <property type="project" value="UniProtKB-KW"/>
</dbReference>
<dbReference type="SUPFAM" id="SSF47862">
    <property type="entry name" value="Saposin"/>
    <property type="match status" value="1"/>
</dbReference>
<dbReference type="InterPro" id="IPR021109">
    <property type="entry name" value="Peptidase_aspartic_dom_sf"/>
</dbReference>
<dbReference type="InterPro" id="IPR011001">
    <property type="entry name" value="Saposin-like"/>
</dbReference>
<evidence type="ECO:0000313" key="9">
    <source>
        <dbReference type="EMBL" id="CAD7697542.1"/>
    </source>
</evidence>
<keyword evidence="2 6" id="KW-0645">Protease</keyword>
<evidence type="ECO:0000256" key="5">
    <source>
        <dbReference type="PIRSR" id="PIRSR601461-2"/>
    </source>
</evidence>
<evidence type="ECO:0000256" key="2">
    <source>
        <dbReference type="ARBA" id="ARBA00022670"/>
    </source>
</evidence>
<dbReference type="PROSITE" id="PS51767">
    <property type="entry name" value="PEPTIDASE_A1"/>
    <property type="match status" value="1"/>
</dbReference>
<comment type="similarity">
    <text evidence="1 6">Belongs to the peptidase A1 family.</text>
</comment>
<dbReference type="SUPFAM" id="SSF50630">
    <property type="entry name" value="Acid proteases"/>
    <property type="match status" value="1"/>
</dbReference>
<proteinExistence type="inferred from homology"/>
<comment type="caution">
    <text evidence="9">The sequence shown here is derived from an EMBL/GenBank/DDBJ whole genome shotgun (WGS) entry which is preliminary data.</text>
</comment>
<reference evidence="9" key="1">
    <citation type="submission" date="2020-12" db="EMBL/GenBank/DDBJ databases">
        <authorList>
            <person name="Iha C."/>
        </authorList>
    </citation>
    <scope>NUCLEOTIDE SEQUENCE</scope>
</reference>
<dbReference type="Gene3D" id="2.40.70.10">
    <property type="entry name" value="Acid Proteases"/>
    <property type="match status" value="2"/>
</dbReference>
<evidence type="ECO:0000256" key="4">
    <source>
        <dbReference type="ARBA" id="ARBA00022801"/>
    </source>
</evidence>
<feature type="chain" id="PRO_5035781476" description="Peptidase A1 domain-containing protein" evidence="7">
    <location>
        <begin position="20"/>
        <end position="481"/>
    </location>
</feature>
<evidence type="ECO:0000256" key="3">
    <source>
        <dbReference type="ARBA" id="ARBA00022750"/>
    </source>
</evidence>
<dbReference type="OrthoDB" id="771136at2759"/>
<keyword evidence="4 6" id="KW-0378">Hydrolase</keyword>
<evidence type="ECO:0000256" key="7">
    <source>
        <dbReference type="SAM" id="SignalP"/>
    </source>
</evidence>
<dbReference type="PRINTS" id="PR00792">
    <property type="entry name" value="PEPSIN"/>
</dbReference>
<dbReference type="FunFam" id="2.40.70.10:FF:000115">
    <property type="entry name" value="Lysosomal aspartic protease"/>
    <property type="match status" value="1"/>
</dbReference>
<dbReference type="Gene3D" id="1.10.225.10">
    <property type="entry name" value="Saposin-like"/>
    <property type="match status" value="1"/>
</dbReference>
<dbReference type="FunFam" id="2.40.70.10:FF:000044">
    <property type="entry name" value="Lysosomal aspartic protease"/>
    <property type="match status" value="1"/>
</dbReference>
<feature type="signal peptide" evidence="7">
    <location>
        <begin position="1"/>
        <end position="19"/>
    </location>
</feature>
<keyword evidence="5" id="KW-1015">Disulfide bond</keyword>
<dbReference type="PROSITE" id="PS00141">
    <property type="entry name" value="ASP_PROTEASE"/>
    <property type="match status" value="2"/>
</dbReference>
<dbReference type="InterPro" id="IPR001461">
    <property type="entry name" value="Aspartic_peptidase_A1"/>
</dbReference>
<protein>
    <recommendedName>
        <fullName evidence="8">Peptidase A1 domain-containing protein</fullName>
    </recommendedName>
</protein>
<dbReference type="InterPro" id="IPR033121">
    <property type="entry name" value="PEPTIDASE_A1"/>
</dbReference>
<dbReference type="Pfam" id="PF00026">
    <property type="entry name" value="Asp"/>
    <property type="match status" value="1"/>
</dbReference>
<dbReference type="EMBL" id="CAJHUC010000672">
    <property type="protein sequence ID" value="CAD7697542.1"/>
    <property type="molecule type" value="Genomic_DNA"/>
</dbReference>
<evidence type="ECO:0000313" key="10">
    <source>
        <dbReference type="Proteomes" id="UP000708148"/>
    </source>
</evidence>
<dbReference type="PANTHER" id="PTHR47966:SF51">
    <property type="entry name" value="BETA-SITE APP-CLEAVING ENZYME, ISOFORM A-RELATED"/>
    <property type="match status" value="1"/>
</dbReference>
<keyword evidence="3 6" id="KW-0064">Aspartyl protease</keyword>
<feature type="domain" description="Peptidase A1" evidence="8">
    <location>
        <begin position="67"/>
        <end position="478"/>
    </location>
</feature>
<dbReference type="PANTHER" id="PTHR47966">
    <property type="entry name" value="BETA-SITE APP-CLEAVING ENZYME, ISOFORM A-RELATED"/>
    <property type="match status" value="1"/>
</dbReference>